<accession>A0ABU6S7M3</accession>
<protein>
    <submittedName>
        <fullName evidence="1">Uncharacterized protein</fullName>
    </submittedName>
</protein>
<dbReference type="Proteomes" id="UP001341840">
    <property type="component" value="Unassembled WGS sequence"/>
</dbReference>
<comment type="caution">
    <text evidence="1">The sequence shown here is derived from an EMBL/GenBank/DDBJ whole genome shotgun (WGS) entry which is preliminary data.</text>
</comment>
<proteinExistence type="predicted"/>
<gene>
    <name evidence="1" type="ORF">PIB30_016345</name>
</gene>
<evidence type="ECO:0000313" key="1">
    <source>
        <dbReference type="EMBL" id="MED6132133.1"/>
    </source>
</evidence>
<sequence length="114" mass="13560">MRATYERLQQLFIRKGREAMAGLNSGQQWSHHLVRAIEKLRESIPRLRVTHCDRQAKVFTVDELEATEEWGTFIDPVYSMESVFNEYRVEFPPIPDEQFWPEWHGTTVRPNPLM</sequence>
<name>A0ABU6S7M3_9FABA</name>
<keyword evidence="2" id="KW-1185">Reference proteome</keyword>
<dbReference type="EMBL" id="JASCZI010060461">
    <property type="protein sequence ID" value="MED6132133.1"/>
    <property type="molecule type" value="Genomic_DNA"/>
</dbReference>
<reference evidence="1 2" key="1">
    <citation type="journal article" date="2023" name="Plants (Basel)">
        <title>Bridging the Gap: Combining Genomics and Transcriptomics Approaches to Understand Stylosanthes scabra, an Orphan Legume from the Brazilian Caatinga.</title>
        <authorList>
            <person name="Ferreira-Neto J.R.C."/>
            <person name="da Silva M.D."/>
            <person name="Binneck E."/>
            <person name="de Melo N.F."/>
            <person name="da Silva R.H."/>
            <person name="de Melo A.L.T.M."/>
            <person name="Pandolfi V."/>
            <person name="Bustamante F.O."/>
            <person name="Brasileiro-Vidal A.C."/>
            <person name="Benko-Iseppon A.M."/>
        </authorList>
    </citation>
    <scope>NUCLEOTIDE SEQUENCE [LARGE SCALE GENOMIC DNA]</scope>
    <source>
        <tissue evidence="1">Leaves</tissue>
    </source>
</reference>
<evidence type="ECO:0000313" key="2">
    <source>
        <dbReference type="Proteomes" id="UP001341840"/>
    </source>
</evidence>
<organism evidence="1 2">
    <name type="scientific">Stylosanthes scabra</name>
    <dbReference type="NCBI Taxonomy" id="79078"/>
    <lineage>
        <taxon>Eukaryota</taxon>
        <taxon>Viridiplantae</taxon>
        <taxon>Streptophyta</taxon>
        <taxon>Embryophyta</taxon>
        <taxon>Tracheophyta</taxon>
        <taxon>Spermatophyta</taxon>
        <taxon>Magnoliopsida</taxon>
        <taxon>eudicotyledons</taxon>
        <taxon>Gunneridae</taxon>
        <taxon>Pentapetalae</taxon>
        <taxon>rosids</taxon>
        <taxon>fabids</taxon>
        <taxon>Fabales</taxon>
        <taxon>Fabaceae</taxon>
        <taxon>Papilionoideae</taxon>
        <taxon>50 kb inversion clade</taxon>
        <taxon>dalbergioids sensu lato</taxon>
        <taxon>Dalbergieae</taxon>
        <taxon>Pterocarpus clade</taxon>
        <taxon>Stylosanthes</taxon>
    </lineage>
</organism>